<sequence length="48" mass="5330">MLAEKRQVAALESRQGKLIAKKLCIHRRNAGFFTKQNDTNSAACNHGC</sequence>
<dbReference type="EMBL" id="JAAROV010000009">
    <property type="protein sequence ID" value="MBC1318528.1"/>
    <property type="molecule type" value="Genomic_DNA"/>
</dbReference>
<protein>
    <submittedName>
        <fullName evidence="1">Uncharacterized protein</fullName>
    </submittedName>
</protein>
<organism evidence="1 2">
    <name type="scientific">Listeria booriae</name>
    <dbReference type="NCBI Taxonomy" id="1552123"/>
    <lineage>
        <taxon>Bacteria</taxon>
        <taxon>Bacillati</taxon>
        <taxon>Bacillota</taxon>
        <taxon>Bacilli</taxon>
        <taxon>Bacillales</taxon>
        <taxon>Listeriaceae</taxon>
        <taxon>Listeria</taxon>
    </lineage>
</organism>
<dbReference type="AlphaFoldDB" id="A0A841Y3G9"/>
<gene>
    <name evidence="1" type="ORF">HB811_17250</name>
</gene>
<accession>A0A841Y3G9</accession>
<name>A0A841Y3G9_9LIST</name>
<reference evidence="1 2" key="1">
    <citation type="submission" date="2020-03" db="EMBL/GenBank/DDBJ databases">
        <title>Soil Listeria distribution.</title>
        <authorList>
            <person name="Liao J."/>
            <person name="Wiedmann M."/>
        </authorList>
    </citation>
    <scope>NUCLEOTIDE SEQUENCE [LARGE SCALE GENOMIC DNA]</scope>
    <source>
        <strain evidence="1 2">FSL L7-1816</strain>
    </source>
</reference>
<comment type="caution">
    <text evidence="1">The sequence shown here is derived from an EMBL/GenBank/DDBJ whole genome shotgun (WGS) entry which is preliminary data.</text>
</comment>
<dbReference type="RefSeq" id="WP_185383091.1">
    <property type="nucleotide sequence ID" value="NZ_JAARNB010000010.1"/>
</dbReference>
<evidence type="ECO:0000313" key="1">
    <source>
        <dbReference type="EMBL" id="MBC1318528.1"/>
    </source>
</evidence>
<dbReference type="Proteomes" id="UP000543379">
    <property type="component" value="Unassembled WGS sequence"/>
</dbReference>
<proteinExistence type="predicted"/>
<evidence type="ECO:0000313" key="2">
    <source>
        <dbReference type="Proteomes" id="UP000543379"/>
    </source>
</evidence>